<dbReference type="GO" id="GO:0005634">
    <property type="term" value="C:nucleus"/>
    <property type="evidence" value="ECO:0007669"/>
    <property type="project" value="TreeGrafter"/>
</dbReference>
<sequence>HETQETFKTPNRHLYNAEVGTSHPMTPSLLSPAGTPSFMITPGRKFCNPFEIEHDKMHMPLFSPSLFRVAEPASKEVKTETETFWSVEHSALMMPVEIKDAEIRFQHRYQQRIDREQDARVQTAINRFFSSEHIVPSPWSERVEHFLPRTPGAAKSVSSQTTFSVPPDVDLFAHLEGRYQLPDYKTDPSPTGDSFGTSFIRRKLLTQLNGSDGELFGSPLLPARTPGQMLESPSPIKQTTPEWEKGTPNKVGSSHFSSSPICPATNEIGHYNDLDLLASPELSPVAGRATKSLRSSGVFSSNHSDGSPRAVMQLDFSSILDEPEGQDKTGTLLTDVLVQQEMNSASRTEAPSTSTERYFLTSNMSQESDDNSDNNKISSDHFQPSVLMSACSTESSDTAVVMRQSQSSQDTGYQTTSLQMTNHESTSSQEAQPAASSFSAELRQFPVTFGSDVFSNIKQAHVFHTNKADSAAGFIYRPNRSLQADGSLLELAFESSKEKSSSADDVAFCRKTDNTCRVRKVRTLADMRHLKEKSSVSRDLIQSFNEEQERTQDSNFATNSSWPELNSSSFVPVACRIIGQYDPTSTFSEVPHVHQDFHTLLPKGSDENDNAHDAPSVSNISIQSAVSFFNSSVENKVGSSTNDVNMSEEVSVLLEPTRSRQPAQFLFGNDRTLQEARMLLSRSEEFRKKIEPQALESDSLYPVISGRVDHEHPFAAQSFSPLTEVTPKSEAQPYRLESADFSDMVLLVGDQKRSGPLAGSRLGSEIAAEILKRAGDDLAELAQMLESDEK</sequence>
<dbReference type="GO" id="GO:0019901">
    <property type="term" value="F:protein kinase binding"/>
    <property type="evidence" value="ECO:0007669"/>
    <property type="project" value="TreeGrafter"/>
</dbReference>
<evidence type="ECO:0000256" key="6">
    <source>
        <dbReference type="SAM" id="MobiDB-lite"/>
    </source>
</evidence>
<evidence type="ECO:0000256" key="1">
    <source>
        <dbReference type="ARBA" id="ARBA00010963"/>
    </source>
</evidence>
<dbReference type="InterPro" id="IPR023252">
    <property type="entry name" value="Aurora_borealis_protein"/>
</dbReference>
<comment type="caution">
    <text evidence="7">The sequence shown here is derived from an EMBL/GenBank/DDBJ whole genome shotgun (WGS) entry which is preliminary data.</text>
</comment>
<accession>A0A8S3ZFF9</accession>
<keyword evidence="3" id="KW-0132">Cell division</keyword>
<evidence type="ECO:0000256" key="3">
    <source>
        <dbReference type="ARBA" id="ARBA00022618"/>
    </source>
</evidence>
<dbReference type="Pfam" id="PF15280">
    <property type="entry name" value="BORA_N"/>
    <property type="match status" value="1"/>
</dbReference>
<dbReference type="GO" id="GO:0051301">
    <property type="term" value="P:cell division"/>
    <property type="evidence" value="ECO:0007669"/>
    <property type="project" value="UniProtKB-KW"/>
</dbReference>
<feature type="region of interest" description="Disordered" evidence="6">
    <location>
        <begin position="226"/>
        <end position="258"/>
    </location>
</feature>
<keyword evidence="5" id="KW-0131">Cell cycle</keyword>
<dbReference type="OrthoDB" id="10020858at2759"/>
<proteinExistence type="inferred from homology"/>
<dbReference type="PANTHER" id="PTHR14728:SF2">
    <property type="entry name" value="PROTEIN AURORA BOREALIS"/>
    <property type="match status" value="1"/>
</dbReference>
<keyword evidence="4" id="KW-0498">Mitosis</keyword>
<gene>
    <name evidence="7" type="ORF">CUNI_LOCUS13822</name>
</gene>
<organism evidence="7 8">
    <name type="scientific">Candidula unifasciata</name>
    <dbReference type="NCBI Taxonomy" id="100452"/>
    <lineage>
        <taxon>Eukaryota</taxon>
        <taxon>Metazoa</taxon>
        <taxon>Spiralia</taxon>
        <taxon>Lophotrochozoa</taxon>
        <taxon>Mollusca</taxon>
        <taxon>Gastropoda</taxon>
        <taxon>Heterobranchia</taxon>
        <taxon>Euthyneura</taxon>
        <taxon>Panpulmonata</taxon>
        <taxon>Eupulmonata</taxon>
        <taxon>Stylommatophora</taxon>
        <taxon>Helicina</taxon>
        <taxon>Helicoidea</taxon>
        <taxon>Geomitridae</taxon>
        <taxon>Candidula</taxon>
    </lineage>
</organism>
<evidence type="ECO:0000256" key="2">
    <source>
        <dbReference type="ARBA" id="ARBA00020055"/>
    </source>
</evidence>
<feature type="non-terminal residue" evidence="7">
    <location>
        <position position="790"/>
    </location>
</feature>
<dbReference type="GO" id="GO:0007088">
    <property type="term" value="P:regulation of mitotic nuclear division"/>
    <property type="evidence" value="ECO:0007669"/>
    <property type="project" value="TreeGrafter"/>
</dbReference>
<dbReference type="PRINTS" id="PR02038">
    <property type="entry name" value="AURORABORA"/>
</dbReference>
<evidence type="ECO:0000256" key="4">
    <source>
        <dbReference type="ARBA" id="ARBA00022776"/>
    </source>
</evidence>
<dbReference type="AlphaFoldDB" id="A0A8S3ZFF9"/>
<dbReference type="GO" id="GO:0060236">
    <property type="term" value="P:regulation of mitotic spindle organization"/>
    <property type="evidence" value="ECO:0007669"/>
    <property type="project" value="TreeGrafter"/>
</dbReference>
<protein>
    <recommendedName>
        <fullName evidence="2">Protein aurora borealis</fullName>
    </recommendedName>
</protein>
<dbReference type="PANTHER" id="PTHR14728">
    <property type="entry name" value="PROTEIN AURORA BOREALIS"/>
    <property type="match status" value="1"/>
</dbReference>
<comment type="similarity">
    <text evidence="1">Belongs to the BORA family.</text>
</comment>
<evidence type="ECO:0000313" key="8">
    <source>
        <dbReference type="Proteomes" id="UP000678393"/>
    </source>
</evidence>
<dbReference type="Proteomes" id="UP000678393">
    <property type="component" value="Unassembled WGS sequence"/>
</dbReference>
<dbReference type="GO" id="GO:0005737">
    <property type="term" value="C:cytoplasm"/>
    <property type="evidence" value="ECO:0007669"/>
    <property type="project" value="TreeGrafter"/>
</dbReference>
<evidence type="ECO:0000313" key="7">
    <source>
        <dbReference type="EMBL" id="CAG5128264.1"/>
    </source>
</evidence>
<name>A0A8S3ZFF9_9EUPU</name>
<reference evidence="7" key="1">
    <citation type="submission" date="2021-04" db="EMBL/GenBank/DDBJ databases">
        <authorList>
            <consortium name="Molecular Ecology Group"/>
        </authorList>
    </citation>
    <scope>NUCLEOTIDE SEQUENCE</scope>
</reference>
<evidence type="ECO:0000256" key="5">
    <source>
        <dbReference type="ARBA" id="ARBA00023306"/>
    </source>
</evidence>
<keyword evidence="8" id="KW-1185">Reference proteome</keyword>
<dbReference type="EMBL" id="CAJHNH020003001">
    <property type="protein sequence ID" value="CAG5128264.1"/>
    <property type="molecule type" value="Genomic_DNA"/>
</dbReference>